<dbReference type="STRING" id="395961.Cyan7425_0688"/>
<dbReference type="eggNOG" id="ENOG50317WH">
    <property type="taxonomic scope" value="Bacteria"/>
</dbReference>
<dbReference type="KEGG" id="cyn:Cyan7425_0688"/>
<accession>B8HV29</accession>
<proteinExistence type="predicted"/>
<feature type="compositionally biased region" description="Basic residues" evidence="1">
    <location>
        <begin position="124"/>
        <end position="135"/>
    </location>
</feature>
<evidence type="ECO:0000256" key="1">
    <source>
        <dbReference type="SAM" id="MobiDB-lite"/>
    </source>
</evidence>
<organism evidence="2">
    <name type="scientific">Cyanothece sp. (strain PCC 7425 / ATCC 29141)</name>
    <dbReference type="NCBI Taxonomy" id="395961"/>
    <lineage>
        <taxon>Bacteria</taxon>
        <taxon>Bacillati</taxon>
        <taxon>Cyanobacteriota</taxon>
        <taxon>Cyanophyceae</taxon>
        <taxon>Gomontiellales</taxon>
        <taxon>Cyanothecaceae</taxon>
        <taxon>Cyanothece</taxon>
    </lineage>
</organism>
<feature type="region of interest" description="Disordered" evidence="1">
    <location>
        <begin position="114"/>
        <end position="135"/>
    </location>
</feature>
<dbReference type="AlphaFoldDB" id="B8HV29"/>
<dbReference type="OrthoDB" id="485097at2"/>
<dbReference type="HOGENOM" id="CLU_116628_0_0_3"/>
<reference evidence="2" key="1">
    <citation type="submission" date="2009-01" db="EMBL/GenBank/DDBJ databases">
        <title>Complete sequence of chromosome Cyanothece sp. PCC 7425.</title>
        <authorList>
            <consortium name="US DOE Joint Genome Institute"/>
            <person name="Lucas S."/>
            <person name="Copeland A."/>
            <person name="Lapidus A."/>
            <person name="Glavina del Rio T."/>
            <person name="Dalin E."/>
            <person name="Tice H."/>
            <person name="Bruce D."/>
            <person name="Goodwin L."/>
            <person name="Pitluck S."/>
            <person name="Sims D."/>
            <person name="Meineke L."/>
            <person name="Brettin T."/>
            <person name="Detter J.C."/>
            <person name="Han C."/>
            <person name="Larimer F."/>
            <person name="Land M."/>
            <person name="Hauser L."/>
            <person name="Kyrpides N."/>
            <person name="Ovchinnikova G."/>
            <person name="Liberton M."/>
            <person name="Stoeckel J."/>
            <person name="Banerjee A."/>
            <person name="Singh A."/>
            <person name="Page L."/>
            <person name="Sato H."/>
            <person name="Zhao L."/>
            <person name="Sherman L."/>
            <person name="Pakrasi H."/>
            <person name="Richardson P."/>
        </authorList>
    </citation>
    <scope>NUCLEOTIDE SEQUENCE</scope>
    <source>
        <strain evidence="2">PCC 7425</strain>
    </source>
</reference>
<sequence length="135" mass="15220">MANPEQVRKYLAYWFQLGKKVVIHPGPALLPQPVICGNRYSDAFETTWQHILARPEQAWLDGTDQTIAQLLGENWEMGDCARCAMPVPIHAQGLPATSCPCQDLCDWPNTQLPQPRSPVDSHSHLKTLQHRLSKL</sequence>
<gene>
    <name evidence="2" type="ordered locus">Cyan7425_0688</name>
</gene>
<dbReference type="EMBL" id="CP001344">
    <property type="protein sequence ID" value="ACL43076.1"/>
    <property type="molecule type" value="Genomic_DNA"/>
</dbReference>
<name>B8HV29_CYAP4</name>
<protein>
    <submittedName>
        <fullName evidence="2">Uncharacterized protein</fullName>
    </submittedName>
</protein>
<evidence type="ECO:0000313" key="2">
    <source>
        <dbReference type="EMBL" id="ACL43076.1"/>
    </source>
</evidence>